<feature type="domain" description="Ribosomal RNA methyltransferase FtsJ" evidence="1">
    <location>
        <begin position="185"/>
        <end position="290"/>
    </location>
</feature>
<dbReference type="RefSeq" id="WP_139666032.1">
    <property type="nucleotide sequence ID" value="NZ_VDLY02000002.1"/>
</dbReference>
<dbReference type="InterPro" id="IPR029063">
    <property type="entry name" value="SAM-dependent_MTases_sf"/>
</dbReference>
<keyword evidence="3" id="KW-1185">Reference proteome</keyword>
<dbReference type="Gene3D" id="3.40.50.150">
    <property type="entry name" value="Vaccinia Virus protein VP39"/>
    <property type="match status" value="1"/>
</dbReference>
<dbReference type="InterPro" id="IPR002877">
    <property type="entry name" value="RNA_MeTrfase_FtsJ_dom"/>
</dbReference>
<name>A0A5N6AM72_9ACTN</name>
<evidence type="ECO:0000313" key="3">
    <source>
        <dbReference type="Proteomes" id="UP000314251"/>
    </source>
</evidence>
<comment type="caution">
    <text evidence="2">The sequence shown here is derived from an EMBL/GenBank/DDBJ whole genome shotgun (WGS) entry which is preliminary data.</text>
</comment>
<dbReference type="AlphaFoldDB" id="A0A5N6AM72"/>
<evidence type="ECO:0000313" key="2">
    <source>
        <dbReference type="EMBL" id="KAB8169734.1"/>
    </source>
</evidence>
<gene>
    <name evidence="2" type="ORF">FH607_003095</name>
</gene>
<dbReference type="OrthoDB" id="9784736at2"/>
<keyword evidence="2" id="KW-0131">Cell cycle</keyword>
<sequence>MTGSTSQAPVLVSFAEEYFAPVSRELRREAPVVGIERLGPDLAGVTLDGMGLGKLATVVREAPVVFAKHLTGEAARLPLDGVTLPAVAARAVAVVDERLPAGGELALQCWVSGQDRTGFGSAALFREIADALGASGRAVRRTGPEWVLSACVHDRGVSLGLAAADEALCGWPGGRVRLARSRDSVSRAEFKLEELISTTDLPFPRRGRAIDLGASPGGWTRILRERGLEVWSVDPGDLAPALARDPLVHHERTTVGRFLPGTPVRFDLAVNDMRMPPKLSCETMLDVARVLRPGALAVVTLKLGKGAPERTVRSCLDLLGRRYEVLLARQLHHNRNEVSVVARLAAARGGGR</sequence>
<dbReference type="Pfam" id="PF01728">
    <property type="entry name" value="FtsJ"/>
    <property type="match status" value="1"/>
</dbReference>
<proteinExistence type="predicted"/>
<keyword evidence="2" id="KW-0132">Cell division</keyword>
<dbReference type="EMBL" id="VDLY02000002">
    <property type="protein sequence ID" value="KAB8169734.1"/>
    <property type="molecule type" value="Genomic_DNA"/>
</dbReference>
<dbReference type="PANTHER" id="PTHR37524">
    <property type="entry name" value="RIBOSOMAL RNA LARGE SUBUNIT METHYLTRANSFERASE M"/>
    <property type="match status" value="1"/>
</dbReference>
<dbReference type="GO" id="GO:0032259">
    <property type="term" value="P:methylation"/>
    <property type="evidence" value="ECO:0007669"/>
    <property type="project" value="InterPro"/>
</dbReference>
<dbReference type="SUPFAM" id="SSF53335">
    <property type="entry name" value="S-adenosyl-L-methionine-dependent methyltransferases"/>
    <property type="match status" value="1"/>
</dbReference>
<dbReference type="Proteomes" id="UP000314251">
    <property type="component" value="Unassembled WGS sequence"/>
</dbReference>
<evidence type="ECO:0000259" key="1">
    <source>
        <dbReference type="Pfam" id="PF01728"/>
    </source>
</evidence>
<dbReference type="PANTHER" id="PTHR37524:SF2">
    <property type="entry name" value="RIBOSOMAL RNA METHYLTRANSFERASE FTSJ DOMAIN-CONTAINING PROTEIN"/>
    <property type="match status" value="1"/>
</dbReference>
<dbReference type="GO" id="GO:0008168">
    <property type="term" value="F:methyltransferase activity"/>
    <property type="evidence" value="ECO:0007669"/>
    <property type="project" value="InterPro"/>
</dbReference>
<accession>A0A5N6AM72</accession>
<reference evidence="2" key="1">
    <citation type="submission" date="2019-10" db="EMBL/GenBank/DDBJ databases">
        <title>Nonomuraea sp. nov., isolated from Phyllanthus amarus.</title>
        <authorList>
            <person name="Klykleung N."/>
            <person name="Tanasupawat S."/>
        </authorList>
    </citation>
    <scope>NUCLEOTIDE SEQUENCE [LARGE SCALE GENOMIC DNA]</scope>
    <source>
        <strain evidence="2">3MP-10</strain>
    </source>
</reference>
<dbReference type="GO" id="GO:0051301">
    <property type="term" value="P:cell division"/>
    <property type="evidence" value="ECO:0007669"/>
    <property type="project" value="UniProtKB-KW"/>
</dbReference>
<organism evidence="2 3">
    <name type="scientific">Streptomyces mimosae</name>
    <dbReference type="NCBI Taxonomy" id="2586635"/>
    <lineage>
        <taxon>Bacteria</taxon>
        <taxon>Bacillati</taxon>
        <taxon>Actinomycetota</taxon>
        <taxon>Actinomycetes</taxon>
        <taxon>Kitasatosporales</taxon>
        <taxon>Streptomycetaceae</taxon>
        <taxon>Streptomyces</taxon>
    </lineage>
</organism>
<protein>
    <submittedName>
        <fullName evidence="2">Cell division protein FtsJ</fullName>
    </submittedName>
</protein>